<proteinExistence type="predicted"/>
<dbReference type="AlphaFoldDB" id="A0A9D4BXY6"/>
<reference evidence="2" key="2">
    <citation type="submission" date="2020-11" db="EMBL/GenBank/DDBJ databases">
        <authorList>
            <person name="McCartney M.A."/>
            <person name="Auch B."/>
            <person name="Kono T."/>
            <person name="Mallez S."/>
            <person name="Becker A."/>
            <person name="Gohl D.M."/>
            <person name="Silverstein K.A.T."/>
            <person name="Koren S."/>
            <person name="Bechman K.B."/>
            <person name="Herman A."/>
            <person name="Abrahante J.E."/>
            <person name="Garbe J."/>
        </authorList>
    </citation>
    <scope>NUCLEOTIDE SEQUENCE</scope>
    <source>
        <strain evidence="2">Duluth1</strain>
        <tissue evidence="2">Whole animal</tissue>
    </source>
</reference>
<dbReference type="Proteomes" id="UP000828390">
    <property type="component" value="Unassembled WGS sequence"/>
</dbReference>
<evidence type="ECO:0000313" key="2">
    <source>
        <dbReference type="EMBL" id="KAH3713045.1"/>
    </source>
</evidence>
<keyword evidence="1" id="KW-0732">Signal</keyword>
<accession>A0A9D4BXY6</accession>
<dbReference type="EMBL" id="JAIWYP010000014">
    <property type="protein sequence ID" value="KAH3713045.1"/>
    <property type="molecule type" value="Genomic_DNA"/>
</dbReference>
<feature type="signal peptide" evidence="1">
    <location>
        <begin position="1"/>
        <end position="17"/>
    </location>
</feature>
<reference evidence="2" key="1">
    <citation type="journal article" date="2019" name="bioRxiv">
        <title>The Genome of the Zebra Mussel, Dreissena polymorpha: A Resource for Invasive Species Research.</title>
        <authorList>
            <person name="McCartney M.A."/>
            <person name="Auch B."/>
            <person name="Kono T."/>
            <person name="Mallez S."/>
            <person name="Zhang Y."/>
            <person name="Obille A."/>
            <person name="Becker A."/>
            <person name="Abrahante J.E."/>
            <person name="Garbe J."/>
            <person name="Badalamenti J.P."/>
            <person name="Herman A."/>
            <person name="Mangelson H."/>
            <person name="Liachko I."/>
            <person name="Sullivan S."/>
            <person name="Sone E.D."/>
            <person name="Koren S."/>
            <person name="Silverstein K.A.T."/>
            <person name="Beckman K.B."/>
            <person name="Gohl D.M."/>
        </authorList>
    </citation>
    <scope>NUCLEOTIDE SEQUENCE</scope>
    <source>
        <strain evidence="2">Duluth1</strain>
        <tissue evidence="2">Whole animal</tissue>
    </source>
</reference>
<organism evidence="2 3">
    <name type="scientific">Dreissena polymorpha</name>
    <name type="common">Zebra mussel</name>
    <name type="synonym">Mytilus polymorpha</name>
    <dbReference type="NCBI Taxonomy" id="45954"/>
    <lineage>
        <taxon>Eukaryota</taxon>
        <taxon>Metazoa</taxon>
        <taxon>Spiralia</taxon>
        <taxon>Lophotrochozoa</taxon>
        <taxon>Mollusca</taxon>
        <taxon>Bivalvia</taxon>
        <taxon>Autobranchia</taxon>
        <taxon>Heteroconchia</taxon>
        <taxon>Euheterodonta</taxon>
        <taxon>Imparidentia</taxon>
        <taxon>Neoheterodontei</taxon>
        <taxon>Myida</taxon>
        <taxon>Dreissenoidea</taxon>
        <taxon>Dreissenidae</taxon>
        <taxon>Dreissena</taxon>
    </lineage>
</organism>
<keyword evidence="3" id="KW-1185">Reference proteome</keyword>
<name>A0A9D4BXY6_DREPO</name>
<feature type="chain" id="PRO_5038362066" evidence="1">
    <location>
        <begin position="18"/>
        <end position="71"/>
    </location>
</feature>
<evidence type="ECO:0000256" key="1">
    <source>
        <dbReference type="SAM" id="SignalP"/>
    </source>
</evidence>
<gene>
    <name evidence="2" type="ORF">DPMN_072809</name>
</gene>
<evidence type="ECO:0000313" key="3">
    <source>
        <dbReference type="Proteomes" id="UP000828390"/>
    </source>
</evidence>
<sequence>MWLSASILVLLLSSALQLPTPGSSHVYPTTIPFIPDGANANHNFRPFSPAWQSVNQESVWELGRTPINIQK</sequence>
<comment type="caution">
    <text evidence="2">The sequence shown here is derived from an EMBL/GenBank/DDBJ whole genome shotgun (WGS) entry which is preliminary data.</text>
</comment>
<protein>
    <submittedName>
        <fullName evidence="2">Uncharacterized protein</fullName>
    </submittedName>
</protein>